<dbReference type="Gene3D" id="2.10.25.10">
    <property type="entry name" value="Laminin"/>
    <property type="match status" value="5"/>
</dbReference>
<dbReference type="SMART" id="SM00214">
    <property type="entry name" value="VWC"/>
    <property type="match status" value="1"/>
</dbReference>
<dbReference type="Proteomes" id="UP001152888">
    <property type="component" value="Unassembled WGS sequence"/>
</dbReference>
<feature type="disulfide bond" evidence="6">
    <location>
        <begin position="84"/>
        <end position="94"/>
    </location>
</feature>
<dbReference type="GO" id="GO:0005615">
    <property type="term" value="C:extracellular space"/>
    <property type="evidence" value="ECO:0007669"/>
    <property type="project" value="TreeGrafter"/>
</dbReference>
<keyword evidence="2" id="KW-0732">Signal</keyword>
<feature type="domain" description="EGF-like" evidence="7">
    <location>
        <begin position="161"/>
        <end position="197"/>
    </location>
</feature>
<evidence type="ECO:0000256" key="6">
    <source>
        <dbReference type="PROSITE-ProRule" id="PRU00076"/>
    </source>
</evidence>
<evidence type="ECO:0000259" key="7">
    <source>
        <dbReference type="PROSITE" id="PS50026"/>
    </source>
</evidence>
<protein>
    <submittedName>
        <fullName evidence="9">Uncharacterized protein</fullName>
    </submittedName>
</protein>
<feature type="domain" description="EGF-like" evidence="7">
    <location>
        <begin position="114"/>
        <end position="152"/>
    </location>
</feature>
<name>A0A9P0JGK8_ACAOB</name>
<dbReference type="Gene3D" id="6.20.200.20">
    <property type="match status" value="1"/>
</dbReference>
<dbReference type="Pfam" id="PF12947">
    <property type="entry name" value="EGF_3"/>
    <property type="match status" value="1"/>
</dbReference>
<keyword evidence="4 6" id="KW-1015">Disulfide bond</keyword>
<dbReference type="InterPro" id="IPR018097">
    <property type="entry name" value="EGF_Ca-bd_CS"/>
</dbReference>
<proteinExistence type="predicted"/>
<comment type="caution">
    <text evidence="6">Lacks conserved residue(s) required for the propagation of feature annotation.</text>
</comment>
<dbReference type="SMART" id="SM00181">
    <property type="entry name" value="EGF"/>
    <property type="match status" value="5"/>
</dbReference>
<dbReference type="Pfam" id="PF23334">
    <property type="entry name" value="VWC2L_2nd"/>
    <property type="match status" value="1"/>
</dbReference>
<dbReference type="PROSITE" id="PS01186">
    <property type="entry name" value="EGF_2"/>
    <property type="match status" value="3"/>
</dbReference>
<reference evidence="9" key="1">
    <citation type="submission" date="2022-03" db="EMBL/GenBank/DDBJ databases">
        <authorList>
            <person name="Sayadi A."/>
        </authorList>
    </citation>
    <scope>NUCLEOTIDE SEQUENCE</scope>
</reference>
<dbReference type="PROSITE" id="PS00022">
    <property type="entry name" value="EGF_1"/>
    <property type="match status" value="1"/>
</dbReference>
<dbReference type="GO" id="GO:0008201">
    <property type="term" value="F:heparin binding"/>
    <property type="evidence" value="ECO:0007669"/>
    <property type="project" value="TreeGrafter"/>
</dbReference>
<feature type="domain" description="EGF-like" evidence="7">
    <location>
        <begin position="41"/>
        <end position="81"/>
    </location>
</feature>
<dbReference type="CDD" id="cd00054">
    <property type="entry name" value="EGF_CA"/>
    <property type="match status" value="3"/>
</dbReference>
<evidence type="ECO:0000256" key="1">
    <source>
        <dbReference type="ARBA" id="ARBA00022536"/>
    </source>
</evidence>
<comment type="caution">
    <text evidence="9">The sequence shown here is derived from an EMBL/GenBank/DDBJ whole genome shotgun (WGS) entry which is preliminary data.</text>
</comment>
<dbReference type="SMART" id="SM00179">
    <property type="entry name" value="EGF_CA"/>
    <property type="match status" value="4"/>
</dbReference>
<dbReference type="Gene3D" id="2.10.70.10">
    <property type="entry name" value="Complement Module, domain 1"/>
    <property type="match status" value="1"/>
</dbReference>
<sequence>MEGGELGHHCHSNTVCVNTVGSYRCDCPEGYEQVDKFGCAEVDECAVGRHRCHENAECTNTDGSYRCRCRHGYTGDGYDCQPVCPGGCLNGGVCRAPGMCACAAGYTGASCERDLDECATNAHRCANTSVCVNMVGWYYCSCKRGFTSPPLDNNLGAKCVDINECEMNLHTCHPPAQCLNTQGGFQCECPSSNPHCKLSCLFEGKEVAHGSALTSKDDPCKTCTCDKGIMRCEEPKCDCSLFTSTTAPTPQTNNGAGDIGPTASCCPQCDPRLACRHQELTGVVLAHGERWLYQCETCECLYGEVDCFETRCPPLHSCERPVRSPEDCCPHCEDACAYARANGSTPRGCEFAAAVCAMSECREET</sequence>
<evidence type="ECO:0000256" key="2">
    <source>
        <dbReference type="ARBA" id="ARBA00022729"/>
    </source>
</evidence>
<keyword evidence="3" id="KW-0677">Repeat</keyword>
<dbReference type="SUPFAM" id="SSF57196">
    <property type="entry name" value="EGF/Laminin"/>
    <property type="match status" value="2"/>
</dbReference>
<dbReference type="PROSITE" id="PS01187">
    <property type="entry name" value="EGF_CA"/>
    <property type="match status" value="3"/>
</dbReference>
<dbReference type="PANTHER" id="PTHR24042">
    <property type="entry name" value="NEL HOMOLOG"/>
    <property type="match status" value="1"/>
</dbReference>
<organism evidence="9 10">
    <name type="scientific">Acanthoscelides obtectus</name>
    <name type="common">Bean weevil</name>
    <name type="synonym">Bruchus obtectus</name>
    <dbReference type="NCBI Taxonomy" id="200917"/>
    <lineage>
        <taxon>Eukaryota</taxon>
        <taxon>Metazoa</taxon>
        <taxon>Ecdysozoa</taxon>
        <taxon>Arthropoda</taxon>
        <taxon>Hexapoda</taxon>
        <taxon>Insecta</taxon>
        <taxon>Pterygota</taxon>
        <taxon>Neoptera</taxon>
        <taxon>Endopterygota</taxon>
        <taxon>Coleoptera</taxon>
        <taxon>Polyphaga</taxon>
        <taxon>Cucujiformia</taxon>
        <taxon>Chrysomeloidea</taxon>
        <taxon>Chrysomelidae</taxon>
        <taxon>Bruchinae</taxon>
        <taxon>Bruchini</taxon>
        <taxon>Acanthoscelides</taxon>
    </lineage>
</organism>
<keyword evidence="10" id="KW-1185">Reference proteome</keyword>
<dbReference type="InterPro" id="IPR000152">
    <property type="entry name" value="EGF-type_Asp/Asn_hydroxyl_site"/>
</dbReference>
<keyword evidence="5" id="KW-0325">Glycoprotein</keyword>
<feature type="disulfide bond" evidence="6">
    <location>
        <begin position="102"/>
        <end position="111"/>
    </location>
</feature>
<feature type="domain" description="VWFC" evidence="8">
    <location>
        <begin position="273"/>
        <end position="333"/>
    </location>
</feature>
<gene>
    <name evidence="9" type="ORF">ACAOBT_LOCUS131</name>
</gene>
<dbReference type="AlphaFoldDB" id="A0A9P0JGK8"/>
<dbReference type="PANTHER" id="PTHR24042:SF5">
    <property type="entry name" value="EGF-LIKE CALCIUM-BINDING DOMAIN-CONTAINING PROTEIN"/>
    <property type="match status" value="1"/>
</dbReference>
<evidence type="ECO:0000256" key="3">
    <source>
        <dbReference type="ARBA" id="ARBA00022737"/>
    </source>
</evidence>
<dbReference type="Pfam" id="PF07645">
    <property type="entry name" value="EGF_CA"/>
    <property type="match status" value="3"/>
</dbReference>
<dbReference type="OrthoDB" id="6516201at2759"/>
<dbReference type="InterPro" id="IPR001007">
    <property type="entry name" value="VWF_dom"/>
</dbReference>
<evidence type="ECO:0000313" key="10">
    <source>
        <dbReference type="Proteomes" id="UP001152888"/>
    </source>
</evidence>
<dbReference type="InterPro" id="IPR024731">
    <property type="entry name" value="NELL2-like_EGF"/>
</dbReference>
<dbReference type="PROSITE" id="PS50184">
    <property type="entry name" value="VWFC_2"/>
    <property type="match status" value="2"/>
</dbReference>
<evidence type="ECO:0000313" key="9">
    <source>
        <dbReference type="EMBL" id="CAH1953606.1"/>
    </source>
</evidence>
<dbReference type="EMBL" id="CAKOFQ010006651">
    <property type="protein sequence ID" value="CAH1953606.1"/>
    <property type="molecule type" value="Genomic_DNA"/>
</dbReference>
<dbReference type="PROSITE" id="PS50026">
    <property type="entry name" value="EGF_3"/>
    <property type="match status" value="4"/>
</dbReference>
<dbReference type="InterPro" id="IPR001881">
    <property type="entry name" value="EGF-like_Ca-bd_dom"/>
</dbReference>
<dbReference type="FunFam" id="2.10.25.10:FF:000038">
    <property type="entry name" value="Fibrillin 2"/>
    <property type="match status" value="3"/>
</dbReference>
<dbReference type="InterPro" id="IPR049883">
    <property type="entry name" value="NOTCH1_EGF-like"/>
</dbReference>
<evidence type="ECO:0000256" key="4">
    <source>
        <dbReference type="ARBA" id="ARBA00023157"/>
    </source>
</evidence>
<dbReference type="PROSITE" id="PS00010">
    <property type="entry name" value="ASX_HYDROXYL"/>
    <property type="match status" value="4"/>
</dbReference>
<feature type="domain" description="VWFC" evidence="8">
    <location>
        <begin position="198"/>
        <end position="270"/>
    </location>
</feature>
<dbReference type="SUPFAM" id="SSF57184">
    <property type="entry name" value="Growth factor receptor domain"/>
    <property type="match status" value="1"/>
</dbReference>
<accession>A0A9P0JGK8</accession>
<dbReference type="InterPro" id="IPR051586">
    <property type="entry name" value="PKC-binding_NELL"/>
</dbReference>
<dbReference type="InterPro" id="IPR009030">
    <property type="entry name" value="Growth_fac_rcpt_cys_sf"/>
</dbReference>
<dbReference type="GO" id="GO:0005509">
    <property type="term" value="F:calcium ion binding"/>
    <property type="evidence" value="ECO:0007669"/>
    <property type="project" value="InterPro"/>
</dbReference>
<keyword evidence="1 6" id="KW-0245">EGF-like domain</keyword>
<feature type="domain" description="EGF-like" evidence="7">
    <location>
        <begin position="82"/>
        <end position="112"/>
    </location>
</feature>
<dbReference type="InterPro" id="IPR000742">
    <property type="entry name" value="EGF"/>
</dbReference>
<evidence type="ECO:0000256" key="5">
    <source>
        <dbReference type="ARBA" id="ARBA00023180"/>
    </source>
</evidence>
<evidence type="ECO:0000259" key="8">
    <source>
        <dbReference type="PROSITE" id="PS50184"/>
    </source>
</evidence>
<dbReference type="SUPFAM" id="SSF57603">
    <property type="entry name" value="FnI-like domain"/>
    <property type="match status" value="1"/>
</dbReference>
<dbReference type="PROSITE" id="PS01208">
    <property type="entry name" value="VWFC_1"/>
    <property type="match status" value="1"/>
</dbReference>